<protein>
    <submittedName>
        <fullName evidence="6">FG-GAP repeat-containing protein</fullName>
    </submittedName>
</protein>
<feature type="chain" id="PRO_5011741021" evidence="4">
    <location>
        <begin position="27"/>
        <end position="847"/>
    </location>
</feature>
<dbReference type="Pfam" id="PF01345">
    <property type="entry name" value="DUF11"/>
    <property type="match status" value="1"/>
</dbReference>
<feature type="signal peptide" evidence="4">
    <location>
        <begin position="1"/>
        <end position="26"/>
    </location>
</feature>
<accession>A0A1G6RR00</accession>
<organism evidence="6 7">
    <name type="scientific">Aquimonas voraii</name>
    <dbReference type="NCBI Taxonomy" id="265719"/>
    <lineage>
        <taxon>Bacteria</taxon>
        <taxon>Pseudomonadati</taxon>
        <taxon>Pseudomonadota</taxon>
        <taxon>Gammaproteobacteria</taxon>
        <taxon>Lysobacterales</taxon>
        <taxon>Lysobacteraceae</taxon>
        <taxon>Aquimonas</taxon>
    </lineage>
</organism>
<dbReference type="InterPro" id="IPR028994">
    <property type="entry name" value="Integrin_alpha_N"/>
</dbReference>
<feature type="domain" description="DUF11" evidence="5">
    <location>
        <begin position="725"/>
        <end position="830"/>
    </location>
</feature>
<dbReference type="InterPro" id="IPR013519">
    <property type="entry name" value="Int_alpha_beta-p"/>
</dbReference>
<dbReference type="PANTHER" id="PTHR36220">
    <property type="entry name" value="UNNAMED PRODUCT"/>
    <property type="match status" value="1"/>
</dbReference>
<dbReference type="AlphaFoldDB" id="A0A1G6RR00"/>
<keyword evidence="7" id="KW-1185">Reference proteome</keyword>
<dbReference type="Gene3D" id="2.130.10.130">
    <property type="entry name" value="Integrin alpha, N-terminal"/>
    <property type="match status" value="2"/>
</dbReference>
<evidence type="ECO:0000256" key="2">
    <source>
        <dbReference type="ARBA" id="ARBA00022737"/>
    </source>
</evidence>
<dbReference type="Pfam" id="PF14312">
    <property type="entry name" value="FG-GAP_2"/>
    <property type="match status" value="5"/>
</dbReference>
<evidence type="ECO:0000313" key="6">
    <source>
        <dbReference type="EMBL" id="SDD06376.1"/>
    </source>
</evidence>
<keyword evidence="2" id="KW-0677">Repeat</keyword>
<dbReference type="EMBL" id="FNAG01000001">
    <property type="protein sequence ID" value="SDD06376.1"/>
    <property type="molecule type" value="Genomic_DNA"/>
</dbReference>
<evidence type="ECO:0000256" key="3">
    <source>
        <dbReference type="ARBA" id="ARBA00023180"/>
    </source>
</evidence>
<evidence type="ECO:0000256" key="1">
    <source>
        <dbReference type="ARBA" id="ARBA00022729"/>
    </source>
</evidence>
<evidence type="ECO:0000259" key="5">
    <source>
        <dbReference type="Pfam" id="PF01345"/>
    </source>
</evidence>
<keyword evidence="3" id="KW-0325">Glycoprotein</keyword>
<dbReference type="Pfam" id="PF05345">
    <property type="entry name" value="He_PIG"/>
    <property type="match status" value="1"/>
</dbReference>
<evidence type="ECO:0000313" key="7">
    <source>
        <dbReference type="Proteomes" id="UP000199603"/>
    </source>
</evidence>
<dbReference type="SUPFAM" id="SSF69318">
    <property type="entry name" value="Integrin alpha N-terminal domain"/>
    <property type="match status" value="1"/>
</dbReference>
<dbReference type="STRING" id="265719.SAMN04488509_10122"/>
<reference evidence="6 7" key="1">
    <citation type="submission" date="2016-10" db="EMBL/GenBank/DDBJ databases">
        <authorList>
            <person name="de Groot N.N."/>
        </authorList>
    </citation>
    <scope>NUCLEOTIDE SEQUENCE [LARGE SCALE GENOMIC DNA]</scope>
    <source>
        <strain evidence="6 7">DSM 16957</strain>
    </source>
</reference>
<gene>
    <name evidence="6" type="ORF">SAMN04488509_10122</name>
</gene>
<dbReference type="PANTHER" id="PTHR36220:SF1">
    <property type="entry name" value="GAMMA TUBULIN COMPLEX COMPONENT C-TERMINAL DOMAIN-CONTAINING PROTEIN"/>
    <property type="match status" value="1"/>
</dbReference>
<keyword evidence="1 4" id="KW-0732">Signal</keyword>
<dbReference type="SMART" id="SM00191">
    <property type="entry name" value="Int_alpha"/>
    <property type="match status" value="5"/>
</dbReference>
<dbReference type="Gene3D" id="2.60.40.10">
    <property type="entry name" value="Immunoglobulins"/>
    <property type="match status" value="2"/>
</dbReference>
<name>A0A1G6RR00_9GAMM</name>
<dbReference type="RefSeq" id="WP_176763932.1">
    <property type="nucleotide sequence ID" value="NZ_FNAG01000001.1"/>
</dbReference>
<evidence type="ECO:0000256" key="4">
    <source>
        <dbReference type="SAM" id="SignalP"/>
    </source>
</evidence>
<sequence length="847" mass="85636">MRVLNLVWSVALIALAVGLAAEPAPADPGVGAKSYLSGVRLAPADPKRESYYGWSVSASGNRVLVGMPYEFNGVTLTTGAAYVQGFDGAQWQQEAKITPADGVNFDYFGEAVALSGDIAAVGAPDHQSARGAVYLFQRNGASWSQFAKLLPSDPLQNARFGAALSFDGTTLAAAAPNHNGGRGAVYLFTASGGTWTQSARLQAADAAANDRFGQAVAIEADTLIIGAPGKAQEVSSQGIVYVYSRNGGSWSQQARLARSGAQPGESFGSAVAVSGDLAAASAPFAAAVQGSGGGIIETYRRVGQTWSPVGSLRSAAGSASAQFGFSLALRGPRLLAGLAGDQIGDNILQGSLESYLFEEGAWTLNQRLVAVDGEQEAQIGYSVTQATDFAIGGAPGASSGAATYAGTVYAFQNRETSLSLIDLPAQAVRIGESYSVTTRVAAGTTPVPGDVLIRDDQGNSCTATLSAGAGSCSLTATVVGPRLLRARYNGAPGFAESFGSAIVQVKPDLRLQPASLPEGQIGAPYSQLFDTAATGATLPLSYSLAGGSLPPGLTLGGNGLLAGTPGAFGSFSFSVRVTDSSSAALGGPFSETRAYSLLIQPPFRTSLALDPVASPRDRGASIAFSALLNVIEDGAGAPSGTYSVSAVNGASTLSCSAPVSVEGTQSCSIDFGAIAAVGDYAITASFTSTNADFGNSSDSAPLRLLSPSDPSLSVSALDPLYLPEGSLRFRITAQNAGPDISYALRLQAAAPVGLQNLAWTCSGAACPAASGSGAPDLQIPALAAGGSLQIELSGDVSAAPPAQIEASASLVLDPAGFSRDLVDSNNSASARSLPLRLFANGFEAPEN</sequence>
<dbReference type="InterPro" id="IPR013783">
    <property type="entry name" value="Ig-like_fold"/>
</dbReference>
<dbReference type="InterPro" id="IPR001434">
    <property type="entry name" value="OmcB-like_DUF11"/>
</dbReference>
<dbReference type="Proteomes" id="UP000199603">
    <property type="component" value="Unassembled WGS sequence"/>
</dbReference>
<proteinExistence type="predicted"/>
<dbReference type="InterPro" id="IPR013517">
    <property type="entry name" value="FG-GAP"/>
</dbReference>